<dbReference type="PANTHER" id="PTHR41317:SF1">
    <property type="entry name" value="PD-(D_E)XK NUCLEASE FAMILY TRANSPOSASE"/>
    <property type="match status" value="1"/>
</dbReference>
<sequence length="279" mass="33213">MCRLNQKIDLVFKKLFGSEENKDILIAFINSVLSEDQQIVNVELRNPYNISSYFKGKMSILDIKAVDEDGKWYDIEMQIAEQGAYDKRAFYDWSKAFSEQIESGEQYAEPKKTIGIHILDFNLEQLECEEDYHSTIKPYIEKSKNQFSDLFELHFIELNKFKKDYNEIKTAMDRWTAFLSKAHQFDKEHIPKELAEDKAVKKAVEQLDIMYMSKEEREVYEYERKARMNYKEEIRTVLENQKVEIARNLLDVLSDEIISSLLYTYLEKIFIDKLVPFFC</sequence>
<protein>
    <recommendedName>
        <fullName evidence="3">Transposase</fullName>
    </recommendedName>
</protein>
<dbReference type="Pfam" id="PF12784">
    <property type="entry name" value="PDDEXK_2"/>
    <property type="match status" value="1"/>
</dbReference>
<dbReference type="OrthoDB" id="2973070at2"/>
<dbReference type="Proteomes" id="UP000287872">
    <property type="component" value="Unassembled WGS sequence"/>
</dbReference>
<dbReference type="RefSeq" id="WP_124997481.1">
    <property type="nucleotide sequence ID" value="NZ_BHYK01000002.1"/>
</dbReference>
<keyword evidence="2" id="KW-1185">Reference proteome</keyword>
<dbReference type="PANTHER" id="PTHR41317">
    <property type="entry name" value="PD-(D_E)XK NUCLEASE FAMILY TRANSPOSASE"/>
    <property type="match status" value="1"/>
</dbReference>
<evidence type="ECO:0000313" key="1">
    <source>
        <dbReference type="EMBL" id="GCD08735.1"/>
    </source>
</evidence>
<dbReference type="EMBL" id="BHYK01000002">
    <property type="protein sequence ID" value="GCD08735.1"/>
    <property type="molecule type" value="Genomic_DNA"/>
</dbReference>
<dbReference type="AlphaFoldDB" id="A0A401UGR4"/>
<dbReference type="InterPro" id="IPR010106">
    <property type="entry name" value="RpnA"/>
</dbReference>
<evidence type="ECO:0008006" key="3">
    <source>
        <dbReference type="Google" id="ProtNLM"/>
    </source>
</evidence>
<comment type="caution">
    <text evidence="1">The sequence shown here is derived from an EMBL/GenBank/DDBJ whole genome shotgun (WGS) entry which is preliminary data.</text>
</comment>
<organism evidence="1 2">
    <name type="scientific">Clostridium tagluense</name>
    <dbReference type="NCBI Taxonomy" id="360422"/>
    <lineage>
        <taxon>Bacteria</taxon>
        <taxon>Bacillati</taxon>
        <taxon>Bacillota</taxon>
        <taxon>Clostridia</taxon>
        <taxon>Eubacteriales</taxon>
        <taxon>Clostridiaceae</taxon>
        <taxon>Clostridium</taxon>
    </lineage>
</organism>
<name>A0A401UGR4_9CLOT</name>
<reference evidence="1 2" key="1">
    <citation type="submission" date="2018-11" db="EMBL/GenBank/DDBJ databases">
        <title>Genome sequencing and assembly of Clostridium tagluense strain A121.</title>
        <authorList>
            <person name="Murakami T."/>
            <person name="Segawa T."/>
            <person name="Shcherbakova V.A."/>
            <person name="Mori H."/>
            <person name="Yoshimura Y."/>
        </authorList>
    </citation>
    <scope>NUCLEOTIDE SEQUENCE [LARGE SCALE GENOMIC DNA]</scope>
    <source>
        <strain evidence="1 2">A121</strain>
    </source>
</reference>
<proteinExistence type="predicted"/>
<gene>
    <name evidence="1" type="ORF">Ctaglu_03580</name>
</gene>
<dbReference type="NCBIfam" id="TIGR01784">
    <property type="entry name" value="T_den_put_tspse"/>
    <property type="match status" value="1"/>
</dbReference>
<evidence type="ECO:0000313" key="2">
    <source>
        <dbReference type="Proteomes" id="UP000287872"/>
    </source>
</evidence>
<accession>A0A401UGR4</accession>